<protein>
    <submittedName>
        <fullName evidence="5">Transposase</fullName>
    </submittedName>
</protein>
<keyword evidence="3" id="KW-0687">Ribonucleoprotein</keyword>
<dbReference type="AlphaFoldDB" id="A0A7I4XYZ5"/>
<organism evidence="4 5">
    <name type="scientific">Haemonchus contortus</name>
    <name type="common">Barber pole worm</name>
    <dbReference type="NCBI Taxonomy" id="6289"/>
    <lineage>
        <taxon>Eukaryota</taxon>
        <taxon>Metazoa</taxon>
        <taxon>Ecdysozoa</taxon>
        <taxon>Nematoda</taxon>
        <taxon>Chromadorea</taxon>
        <taxon>Rhabditida</taxon>
        <taxon>Rhabditina</taxon>
        <taxon>Rhabditomorpha</taxon>
        <taxon>Strongyloidea</taxon>
        <taxon>Trichostrongylidae</taxon>
        <taxon>Haemonchus</taxon>
    </lineage>
</organism>
<evidence type="ECO:0000256" key="2">
    <source>
        <dbReference type="ARBA" id="ARBA00022980"/>
    </source>
</evidence>
<dbReference type="InterPro" id="IPR022803">
    <property type="entry name" value="Ribosomal_uL5_dom_sf"/>
</dbReference>
<evidence type="ECO:0000256" key="3">
    <source>
        <dbReference type="ARBA" id="ARBA00023274"/>
    </source>
</evidence>
<comment type="similarity">
    <text evidence="1">Belongs to the universal ribosomal protein uL5 family.</text>
</comment>
<dbReference type="WBParaSite" id="HCON_00026600-00001">
    <property type="protein sequence ID" value="HCON_00026600-00001"/>
    <property type="gene ID" value="HCON_00026600"/>
</dbReference>
<proteinExistence type="inferred from homology"/>
<dbReference type="GO" id="GO:1990904">
    <property type="term" value="C:ribonucleoprotein complex"/>
    <property type="evidence" value="ECO:0007669"/>
    <property type="project" value="UniProtKB-KW"/>
</dbReference>
<dbReference type="GO" id="GO:0006412">
    <property type="term" value="P:translation"/>
    <property type="evidence" value="ECO:0007669"/>
    <property type="project" value="InterPro"/>
</dbReference>
<dbReference type="PANTHER" id="PTHR11994">
    <property type="entry name" value="60S RIBOSOMAL PROTEIN L11-RELATED"/>
    <property type="match status" value="1"/>
</dbReference>
<name>A0A7I4XYZ5_HAECO</name>
<evidence type="ECO:0000313" key="4">
    <source>
        <dbReference type="Proteomes" id="UP000025227"/>
    </source>
</evidence>
<sequence length="104" mass="12074">MRRSPCTAQFVALRLKKSSKRDSRSRNSSCTRKISGFWQLRFGIQKHVDLGIKYNLGIDIYGMDFYVVLDRAGHRVARRRRAPGRVGPPHRVYREESVKVPTEV</sequence>
<evidence type="ECO:0000313" key="5">
    <source>
        <dbReference type="WBParaSite" id="HCON_00026600-00001"/>
    </source>
</evidence>
<keyword evidence="4" id="KW-1185">Reference proteome</keyword>
<keyword evidence="2" id="KW-0689">Ribosomal protein</keyword>
<dbReference type="Gene3D" id="3.30.1440.10">
    <property type="match status" value="1"/>
</dbReference>
<dbReference type="GO" id="GO:0005840">
    <property type="term" value="C:ribosome"/>
    <property type="evidence" value="ECO:0007669"/>
    <property type="project" value="UniProtKB-KW"/>
</dbReference>
<accession>A0A7I4XYZ5</accession>
<reference evidence="5" key="1">
    <citation type="submission" date="2020-12" db="UniProtKB">
        <authorList>
            <consortium name="WormBaseParasite"/>
        </authorList>
    </citation>
    <scope>IDENTIFICATION</scope>
    <source>
        <strain evidence="5">MHco3</strain>
    </source>
</reference>
<dbReference type="GO" id="GO:0003735">
    <property type="term" value="F:structural constituent of ribosome"/>
    <property type="evidence" value="ECO:0007669"/>
    <property type="project" value="InterPro"/>
</dbReference>
<dbReference type="InterPro" id="IPR002132">
    <property type="entry name" value="Ribosomal_uL5"/>
</dbReference>
<evidence type="ECO:0000256" key="1">
    <source>
        <dbReference type="ARBA" id="ARBA00008553"/>
    </source>
</evidence>
<dbReference type="OrthoDB" id="1734943at2759"/>
<dbReference type="Proteomes" id="UP000025227">
    <property type="component" value="Unplaced"/>
</dbReference>
<dbReference type="SUPFAM" id="SSF55282">
    <property type="entry name" value="RL5-like"/>
    <property type="match status" value="1"/>
</dbReference>